<keyword evidence="3" id="KW-1185">Reference proteome</keyword>
<feature type="domain" description="Ribbon-helix-helix protein CopG" evidence="1">
    <location>
        <begin position="11"/>
        <end position="47"/>
    </location>
</feature>
<organism evidence="2 3">
    <name type="scientific">Pontivivens marinum</name>
    <dbReference type="NCBI Taxonomy" id="1690039"/>
    <lineage>
        <taxon>Bacteria</taxon>
        <taxon>Pseudomonadati</taxon>
        <taxon>Pseudomonadota</taxon>
        <taxon>Alphaproteobacteria</taxon>
        <taxon>Rhodobacterales</taxon>
        <taxon>Paracoccaceae</taxon>
        <taxon>Pontivivens</taxon>
    </lineage>
</organism>
<dbReference type="GO" id="GO:0006355">
    <property type="term" value="P:regulation of DNA-templated transcription"/>
    <property type="evidence" value="ECO:0007669"/>
    <property type="project" value="InterPro"/>
</dbReference>
<dbReference type="Pfam" id="PF01402">
    <property type="entry name" value="RHH_1"/>
    <property type="match status" value="1"/>
</dbReference>
<dbReference type="AlphaFoldDB" id="A0A2C9CWQ4"/>
<dbReference type="OrthoDB" id="7691491at2"/>
<gene>
    <name evidence="2" type="ORF">SAMN06273572_1182</name>
</gene>
<evidence type="ECO:0000313" key="3">
    <source>
        <dbReference type="Proteomes" id="UP000220034"/>
    </source>
</evidence>
<dbReference type="InterPro" id="IPR002145">
    <property type="entry name" value="CopG"/>
</dbReference>
<accession>A0A2C9CWQ4</accession>
<name>A0A2C9CWQ4_9RHOB</name>
<sequence>MAPPKKNTEALTVRLERDLIGLIDEARRREGDIPTRPEMIRRILDAWSNNAVYGAE</sequence>
<protein>
    <submittedName>
        <fullName evidence="2">Ribbon-helix-helix protein, copG family</fullName>
    </submittedName>
</protein>
<evidence type="ECO:0000313" key="2">
    <source>
        <dbReference type="EMBL" id="SOH95697.1"/>
    </source>
</evidence>
<dbReference type="Proteomes" id="UP000220034">
    <property type="component" value="Unassembled WGS sequence"/>
</dbReference>
<evidence type="ECO:0000259" key="1">
    <source>
        <dbReference type="Pfam" id="PF01402"/>
    </source>
</evidence>
<dbReference type="EMBL" id="OCTN01000018">
    <property type="protein sequence ID" value="SOH95697.1"/>
    <property type="molecule type" value="Genomic_DNA"/>
</dbReference>
<proteinExistence type="predicted"/>
<reference evidence="3" key="1">
    <citation type="submission" date="2017-09" db="EMBL/GenBank/DDBJ databases">
        <authorList>
            <person name="Varghese N."/>
            <person name="Submissions S."/>
        </authorList>
    </citation>
    <scope>NUCLEOTIDE SEQUENCE [LARGE SCALE GENOMIC DNA]</scope>
    <source>
        <strain evidence="3">C7</strain>
    </source>
</reference>
<dbReference type="RefSeq" id="WP_097932371.1">
    <property type="nucleotide sequence ID" value="NZ_OCTN01000018.1"/>
</dbReference>